<feature type="compositionally biased region" description="Low complexity" evidence="1">
    <location>
        <begin position="41"/>
        <end position="51"/>
    </location>
</feature>
<gene>
    <name evidence="2" type="ORF">MVEG_11697</name>
</gene>
<accession>A0A086TKL2</accession>
<protein>
    <submittedName>
        <fullName evidence="2">Uncharacterized protein</fullName>
    </submittedName>
</protein>
<keyword evidence="3" id="KW-1185">Reference proteome</keyword>
<proteinExistence type="predicted"/>
<evidence type="ECO:0000256" key="1">
    <source>
        <dbReference type="SAM" id="MobiDB-lite"/>
    </source>
</evidence>
<reference evidence="2 3" key="1">
    <citation type="submission" date="2011-02" db="EMBL/GenBank/DDBJ databases">
        <title>The Genome Sequence of Mortierella verticillata NRRL 6337.</title>
        <authorList>
            <consortium name="The Broad Institute Genome Sequencing Platform"/>
            <person name="Russ C."/>
            <person name="Cuomo C."/>
            <person name="Burger G."/>
            <person name="Gray M.W."/>
            <person name="Holland P.W.H."/>
            <person name="King N."/>
            <person name="Lang F.B.F."/>
            <person name="Roger A.J."/>
            <person name="Ruiz-Trillo I."/>
            <person name="Young S.K."/>
            <person name="Zeng Q."/>
            <person name="Gargeya S."/>
            <person name="Alvarado L."/>
            <person name="Berlin A."/>
            <person name="Chapman S.B."/>
            <person name="Chen Z."/>
            <person name="Freedman E."/>
            <person name="Gellesch M."/>
            <person name="Goldberg J."/>
            <person name="Griggs A."/>
            <person name="Gujja S."/>
            <person name="Heilman E."/>
            <person name="Heiman D."/>
            <person name="Howarth C."/>
            <person name="Mehta T."/>
            <person name="Neiman D."/>
            <person name="Pearson M."/>
            <person name="Roberts A."/>
            <person name="Saif S."/>
            <person name="Shea T."/>
            <person name="Shenoy N."/>
            <person name="Sisk P."/>
            <person name="Stolte C."/>
            <person name="Sykes S."/>
            <person name="White J."/>
            <person name="Yandava C."/>
            <person name="Haas B."/>
            <person name="Nusbaum C."/>
            <person name="Birren B."/>
        </authorList>
    </citation>
    <scope>NUCLEOTIDE SEQUENCE [LARGE SCALE GENOMIC DNA]</scope>
    <source>
        <strain evidence="2 3">NRRL 6337</strain>
    </source>
</reference>
<feature type="region of interest" description="Disordered" evidence="1">
    <location>
        <begin position="1"/>
        <end position="122"/>
    </location>
</feature>
<dbReference type="EMBL" id="KN042432">
    <property type="protein sequence ID" value="KFH62489.1"/>
    <property type="molecule type" value="Genomic_DNA"/>
</dbReference>
<feature type="compositionally biased region" description="Basic residues" evidence="1">
    <location>
        <begin position="92"/>
        <end position="103"/>
    </location>
</feature>
<dbReference type="AlphaFoldDB" id="A0A086TKL2"/>
<evidence type="ECO:0000313" key="3">
    <source>
        <dbReference type="Proteomes" id="UP000243308"/>
    </source>
</evidence>
<name>A0A086TKL2_9FUNG</name>
<sequence length="122" mass="13355">MTGSSPPKKQGFMSRLFSTKSKAKKTPSSRSLSSSKKKKTSPSSPFATKQPFLRRFRRTPTPSTMDKIASKLHVSSSSSTSSPPSPTQVAAAKKKKKAKKAKAKKEAEKKKNSYKPSFFGKK</sequence>
<evidence type="ECO:0000313" key="2">
    <source>
        <dbReference type="EMBL" id="KFH62489.1"/>
    </source>
</evidence>
<organism evidence="2 3">
    <name type="scientific">Podila verticillata NRRL 6337</name>
    <dbReference type="NCBI Taxonomy" id="1069443"/>
    <lineage>
        <taxon>Eukaryota</taxon>
        <taxon>Fungi</taxon>
        <taxon>Fungi incertae sedis</taxon>
        <taxon>Mucoromycota</taxon>
        <taxon>Mortierellomycotina</taxon>
        <taxon>Mortierellomycetes</taxon>
        <taxon>Mortierellales</taxon>
        <taxon>Mortierellaceae</taxon>
        <taxon>Podila</taxon>
    </lineage>
</organism>
<dbReference type="Proteomes" id="UP000243308">
    <property type="component" value="Unassembled WGS sequence"/>
</dbReference>